<dbReference type="GO" id="GO:0000214">
    <property type="term" value="C:tRNA-intron endonuclease complex"/>
    <property type="evidence" value="ECO:0007669"/>
    <property type="project" value="UniProtKB-UniRule"/>
</dbReference>
<dbReference type="GO" id="GO:0000213">
    <property type="term" value="F:tRNA-intron lyase activity"/>
    <property type="evidence" value="ECO:0007669"/>
    <property type="project" value="UniProtKB-UniRule"/>
</dbReference>
<dbReference type="Proteomes" id="UP000019478">
    <property type="component" value="Unassembled WGS sequence"/>
</dbReference>
<feature type="active site" evidence="6">
    <location>
        <position position="268"/>
    </location>
</feature>
<dbReference type="GO" id="GO:0003676">
    <property type="term" value="F:nucleic acid binding"/>
    <property type="evidence" value="ECO:0007669"/>
    <property type="project" value="InterPro"/>
</dbReference>
<dbReference type="InterPro" id="IPR006676">
    <property type="entry name" value="tRNA_splic"/>
</dbReference>
<dbReference type="GeneID" id="19169358"/>
<evidence type="ECO:0000256" key="1">
    <source>
        <dbReference type="ARBA" id="ARBA00008078"/>
    </source>
</evidence>
<dbReference type="FunFam" id="3.40.1350.10:FF:000008">
    <property type="entry name" value="tRNA-splicing endonuclease subunit Sen34"/>
    <property type="match status" value="1"/>
</dbReference>
<feature type="active site" evidence="6">
    <location>
        <position position="260"/>
    </location>
</feature>
<dbReference type="Gene3D" id="3.40.1350.10">
    <property type="match status" value="1"/>
</dbReference>
<comment type="caution">
    <text evidence="10">The sequence shown here is derived from an EMBL/GenBank/DDBJ whole genome shotgun (WGS) entry which is preliminary data.</text>
</comment>
<dbReference type="NCBIfam" id="TIGR00324">
    <property type="entry name" value="endA"/>
    <property type="match status" value="1"/>
</dbReference>
<feature type="active site" evidence="6">
    <location>
        <position position="299"/>
    </location>
</feature>
<dbReference type="STRING" id="1182542.W9XWG6"/>
<keyword evidence="11" id="KW-1185">Reference proteome</keyword>
<evidence type="ECO:0000256" key="5">
    <source>
        <dbReference type="PIRNR" id="PIRNR017250"/>
    </source>
</evidence>
<keyword evidence="3 5" id="KW-0456">Lyase</keyword>
<protein>
    <recommendedName>
        <fullName evidence="5">tRNA-splicing endonuclease subunit Sen34</fullName>
        <ecNumber evidence="5">4.6.1.16</ecNumber>
    </recommendedName>
</protein>
<dbReference type="InterPro" id="IPR016690">
    <property type="entry name" value="TSEN34"/>
</dbReference>
<evidence type="ECO:0000256" key="3">
    <source>
        <dbReference type="ARBA" id="ARBA00023239"/>
    </source>
</evidence>
<dbReference type="InterPro" id="IPR036167">
    <property type="entry name" value="tRNA_intron_Endo_cat-like_sf"/>
</dbReference>
<sequence length="322" mass="35060">MDASADLGFDYKPDLPVPISLVGGRYLLFDVKIATFLRREHRICGTTIGTLPLSPSQNLFLGVPVEIMPEEAQLLVEQGVALIVDDPRAHDEAIRSADKARRADYLARIQKQSTQVEQLRVEEKEASRKRALDKRSTNSLAQPSATSSDRPANANANANAGLFDFGESEAPTARPADSSAGHDAAHPSVESPVKVLPNATSSSNYHVTPATSRLLLPTPPSTPKLEIDDLPSSYPLYRHLHNRGFFMTPGLRFGCQYTVYPGDPLRFHSHFLAVGTQWDEEIDLMELVGGGRLGTGVKKGFLLGGADPSGEVRTFSVEWAVM</sequence>
<gene>
    <name evidence="10" type="ORF">A1O3_05243</name>
</gene>
<proteinExistence type="inferred from homology"/>
<dbReference type="PANTHER" id="PTHR13070:SF0">
    <property type="entry name" value="TRNA-SPLICING ENDONUCLEASE SUBUNIT SEN34"/>
    <property type="match status" value="1"/>
</dbReference>
<dbReference type="EC" id="4.6.1.16" evidence="5"/>
<dbReference type="GO" id="GO:0000379">
    <property type="term" value="P:tRNA-type intron splice site recognition and cleavage"/>
    <property type="evidence" value="ECO:0007669"/>
    <property type="project" value="UniProtKB-UniRule"/>
</dbReference>
<dbReference type="InterPro" id="IPR059049">
    <property type="entry name" value="TSEN34_N"/>
</dbReference>
<dbReference type="CDD" id="cd22363">
    <property type="entry name" value="tRNA-intron_lyase_C"/>
    <property type="match status" value="1"/>
</dbReference>
<organism evidence="10 11">
    <name type="scientific">Capronia epimyces CBS 606.96</name>
    <dbReference type="NCBI Taxonomy" id="1182542"/>
    <lineage>
        <taxon>Eukaryota</taxon>
        <taxon>Fungi</taxon>
        <taxon>Dikarya</taxon>
        <taxon>Ascomycota</taxon>
        <taxon>Pezizomycotina</taxon>
        <taxon>Eurotiomycetes</taxon>
        <taxon>Chaetothyriomycetidae</taxon>
        <taxon>Chaetothyriales</taxon>
        <taxon>Herpotrichiellaceae</taxon>
        <taxon>Capronia</taxon>
    </lineage>
</organism>
<reference evidence="10 11" key="1">
    <citation type="submission" date="2013-03" db="EMBL/GenBank/DDBJ databases">
        <title>The Genome Sequence of Capronia epimyces CBS 606.96.</title>
        <authorList>
            <consortium name="The Broad Institute Genomics Platform"/>
            <person name="Cuomo C."/>
            <person name="de Hoog S."/>
            <person name="Gorbushina A."/>
            <person name="Walker B."/>
            <person name="Young S.K."/>
            <person name="Zeng Q."/>
            <person name="Gargeya S."/>
            <person name="Fitzgerald M."/>
            <person name="Haas B."/>
            <person name="Abouelleil A."/>
            <person name="Allen A.W."/>
            <person name="Alvarado L."/>
            <person name="Arachchi H.M."/>
            <person name="Berlin A.M."/>
            <person name="Chapman S.B."/>
            <person name="Gainer-Dewar J."/>
            <person name="Goldberg J."/>
            <person name="Griggs A."/>
            <person name="Gujja S."/>
            <person name="Hansen M."/>
            <person name="Howarth C."/>
            <person name="Imamovic A."/>
            <person name="Ireland A."/>
            <person name="Larimer J."/>
            <person name="McCowan C."/>
            <person name="Murphy C."/>
            <person name="Pearson M."/>
            <person name="Poon T.W."/>
            <person name="Priest M."/>
            <person name="Roberts A."/>
            <person name="Saif S."/>
            <person name="Shea T."/>
            <person name="Sisk P."/>
            <person name="Sykes S."/>
            <person name="Wortman J."/>
            <person name="Nusbaum C."/>
            <person name="Birren B."/>
        </authorList>
    </citation>
    <scope>NUCLEOTIDE SEQUENCE [LARGE SCALE GENOMIC DNA]</scope>
    <source>
        <strain evidence="10 11">CBS 606.96</strain>
    </source>
</reference>
<dbReference type="RefSeq" id="XP_007733558.1">
    <property type="nucleotide sequence ID" value="XM_007735368.1"/>
</dbReference>
<dbReference type="OrthoDB" id="48041at2759"/>
<dbReference type="SUPFAM" id="SSF53032">
    <property type="entry name" value="tRNA-intron endonuclease catalytic domain-like"/>
    <property type="match status" value="1"/>
</dbReference>
<feature type="compositionally biased region" description="Polar residues" evidence="7">
    <location>
        <begin position="137"/>
        <end position="150"/>
    </location>
</feature>
<evidence type="ECO:0000256" key="6">
    <source>
        <dbReference type="PIRSR" id="PIRSR017250-50"/>
    </source>
</evidence>
<feature type="compositionally biased region" description="Basic and acidic residues" evidence="7">
    <location>
        <begin position="119"/>
        <end position="136"/>
    </location>
</feature>
<evidence type="ECO:0000259" key="8">
    <source>
        <dbReference type="Pfam" id="PF01974"/>
    </source>
</evidence>
<dbReference type="PANTHER" id="PTHR13070">
    <property type="entry name" value="TRNA-SPLICING ENDONUCLEASE SUBUNIT SEN34-RELATED"/>
    <property type="match status" value="1"/>
</dbReference>
<evidence type="ECO:0000256" key="7">
    <source>
        <dbReference type="SAM" id="MobiDB-lite"/>
    </source>
</evidence>
<comment type="similarity">
    <text evidence="1 5">Belongs to the tRNA-intron endonuclease family.</text>
</comment>
<feature type="domain" description="TSEN34 N-terminal" evidence="9">
    <location>
        <begin position="17"/>
        <end position="86"/>
    </location>
</feature>
<dbReference type="Pfam" id="PF01974">
    <property type="entry name" value="tRNA_int_endo"/>
    <property type="match status" value="1"/>
</dbReference>
<name>W9XWG6_9EURO</name>
<dbReference type="eggNOG" id="KOG4133">
    <property type="taxonomic scope" value="Eukaryota"/>
</dbReference>
<dbReference type="InterPro" id="IPR006677">
    <property type="entry name" value="tRNA_intron_Endonuc_cat-like"/>
</dbReference>
<dbReference type="AlphaFoldDB" id="W9XWG6"/>
<dbReference type="EMBL" id="AMGY01000004">
    <property type="protein sequence ID" value="EXJ84573.1"/>
    <property type="molecule type" value="Genomic_DNA"/>
</dbReference>
<comment type="function">
    <text evidence="4">Constitutes one of the two catalytic subunit of the tRNA-splicing endonuclease complex, a complex responsible for identification and cleavage of the splice sites in pre-tRNA. It cleaves pre-tRNA at the 5'- and 3'-splice sites to release the intron. The products are an intron and two tRNA half-molecules bearing 2',3'-cyclic phosphate and 5'-OH termini. There are no conserved sequences at the splice sites, but the intron is invariably located at the same site in the gene, placing the splice sites an invariant distance from the constant structural features of the tRNA body. It probably carries the active site for 3'-splice site cleavage.</text>
</comment>
<evidence type="ECO:0000313" key="10">
    <source>
        <dbReference type="EMBL" id="EXJ84573.1"/>
    </source>
</evidence>
<evidence type="ECO:0000256" key="4">
    <source>
        <dbReference type="ARBA" id="ARBA00059865"/>
    </source>
</evidence>
<accession>W9XWG6</accession>
<feature type="domain" description="tRNA intron endonuclease catalytic" evidence="8">
    <location>
        <begin position="233"/>
        <end position="313"/>
    </location>
</feature>
<dbReference type="PIRSF" id="PIRSF017250">
    <property type="entry name" value="tRNA_splic_SEN34"/>
    <property type="match status" value="1"/>
</dbReference>
<evidence type="ECO:0000259" key="9">
    <source>
        <dbReference type="Pfam" id="PF26577"/>
    </source>
</evidence>
<dbReference type="InterPro" id="IPR011856">
    <property type="entry name" value="tRNA_endonuc-like_dom_sf"/>
</dbReference>
<dbReference type="Pfam" id="PF26577">
    <property type="entry name" value="TSEN34_N"/>
    <property type="match status" value="1"/>
</dbReference>
<feature type="region of interest" description="Disordered" evidence="7">
    <location>
        <begin position="118"/>
        <end position="189"/>
    </location>
</feature>
<keyword evidence="2 5" id="KW-0819">tRNA processing</keyword>
<evidence type="ECO:0000256" key="2">
    <source>
        <dbReference type="ARBA" id="ARBA00022694"/>
    </source>
</evidence>
<dbReference type="HOGENOM" id="CLU_049366_0_0_1"/>
<evidence type="ECO:0000313" key="11">
    <source>
        <dbReference type="Proteomes" id="UP000019478"/>
    </source>
</evidence>